<dbReference type="AlphaFoldDB" id="A0A7C2CVP0"/>
<dbReference type="PANTHER" id="PTHR18964">
    <property type="entry name" value="ROK (REPRESSOR, ORF, KINASE) FAMILY"/>
    <property type="match status" value="1"/>
</dbReference>
<gene>
    <name evidence="2" type="ORF">ENU78_00705</name>
</gene>
<name>A0A7C2CVP0_DICTH</name>
<evidence type="ECO:0000313" key="2">
    <source>
        <dbReference type="EMBL" id="HGK22964.1"/>
    </source>
</evidence>
<dbReference type="InterPro" id="IPR043129">
    <property type="entry name" value="ATPase_NBD"/>
</dbReference>
<accession>A0A7C2CVP0</accession>
<dbReference type="SUPFAM" id="SSF53067">
    <property type="entry name" value="Actin-like ATPase domain"/>
    <property type="match status" value="1"/>
</dbReference>
<dbReference type="PANTHER" id="PTHR18964:SF149">
    <property type="entry name" value="BIFUNCTIONAL UDP-N-ACETYLGLUCOSAMINE 2-EPIMERASE_N-ACETYLMANNOSAMINE KINASE"/>
    <property type="match status" value="1"/>
</dbReference>
<dbReference type="Pfam" id="PF00480">
    <property type="entry name" value="ROK"/>
    <property type="match status" value="1"/>
</dbReference>
<dbReference type="EMBL" id="DTDV01000005">
    <property type="protein sequence ID" value="HGK22964.1"/>
    <property type="molecule type" value="Genomic_DNA"/>
</dbReference>
<dbReference type="InterPro" id="IPR049874">
    <property type="entry name" value="ROK_cs"/>
</dbReference>
<comment type="similarity">
    <text evidence="1">Belongs to the ROK (NagC/XylR) family.</text>
</comment>
<organism evidence="2">
    <name type="scientific">Dictyoglomus thermophilum</name>
    <dbReference type="NCBI Taxonomy" id="14"/>
    <lineage>
        <taxon>Bacteria</taxon>
        <taxon>Pseudomonadati</taxon>
        <taxon>Dictyoglomota</taxon>
        <taxon>Dictyoglomia</taxon>
        <taxon>Dictyoglomales</taxon>
        <taxon>Dictyoglomaceae</taxon>
        <taxon>Dictyoglomus</taxon>
    </lineage>
</organism>
<dbReference type="Gene3D" id="3.30.420.40">
    <property type="match status" value="2"/>
</dbReference>
<protein>
    <submittedName>
        <fullName evidence="2">ROK family protein</fullName>
    </submittedName>
</protein>
<proteinExistence type="inferred from homology"/>
<reference evidence="2" key="1">
    <citation type="journal article" date="2020" name="mSystems">
        <title>Genome- and Community-Level Interaction Insights into Carbon Utilization and Element Cycling Functions of Hydrothermarchaeota in Hydrothermal Sediment.</title>
        <authorList>
            <person name="Zhou Z."/>
            <person name="Liu Y."/>
            <person name="Xu W."/>
            <person name="Pan J."/>
            <person name="Luo Z.H."/>
            <person name="Li M."/>
        </authorList>
    </citation>
    <scope>NUCLEOTIDE SEQUENCE [LARGE SCALE GENOMIC DNA]</scope>
    <source>
        <strain evidence="2">SpSt-70</strain>
    </source>
</reference>
<evidence type="ECO:0000256" key="1">
    <source>
        <dbReference type="ARBA" id="ARBA00006479"/>
    </source>
</evidence>
<dbReference type="RefSeq" id="WP_149123069.1">
    <property type="nucleotide sequence ID" value="NZ_VTFL01000005.1"/>
</dbReference>
<dbReference type="InterPro" id="IPR000600">
    <property type="entry name" value="ROK"/>
</dbReference>
<dbReference type="PROSITE" id="PS01125">
    <property type="entry name" value="ROK"/>
    <property type="match status" value="1"/>
</dbReference>
<comment type="caution">
    <text evidence="2">The sequence shown here is derived from an EMBL/GenBank/DDBJ whole genome shotgun (WGS) entry which is preliminary data.</text>
</comment>
<sequence length="320" mass="34715">MRKAVGVDLGGTKINVLLVDDQGKVLGRDKQPTESEKGKNYVINKIKSMIDNVLNQAGVKITEIEGIGIGFPGLMDREKKTTLYAPNLGDEWKKEVFLGKELEETFNVPVYLENDVNLIAWAEWLVGAGRGTKTMICVALGTGIGSGIVLNGKLWIGAHGMAGEFGHTTVLPDGPVCGCGNRGCIEAIASGTGIEKYAKSILPQYPNSLIWELCNGNLDEVTVKIIYQAAERGDKLAVDIFNYAGYYLGIALANYVHIIDPEKIVIGGGVANVREYIGKPMKEEFYKRVLPSFRDKVTFSWAELGEDAGGIGAALLVLYR</sequence>